<feature type="domain" description="NlpC/P60" evidence="6">
    <location>
        <begin position="1123"/>
        <end position="1247"/>
    </location>
</feature>
<comment type="caution">
    <text evidence="7">The sequence shown here is derived from an EMBL/GenBank/DDBJ whole genome shotgun (WGS) entry which is preliminary data.</text>
</comment>
<comment type="similarity">
    <text evidence="1">Belongs to the peptidase C40 family.</text>
</comment>
<dbReference type="RefSeq" id="WP_147139266.1">
    <property type="nucleotide sequence ID" value="NZ_BJXA01000060.1"/>
</dbReference>
<dbReference type="InterPro" id="IPR038765">
    <property type="entry name" value="Papain-like_cys_pep_sf"/>
</dbReference>
<keyword evidence="3" id="KW-0378">Hydrolase</keyword>
<evidence type="ECO:0000256" key="2">
    <source>
        <dbReference type="ARBA" id="ARBA00022670"/>
    </source>
</evidence>
<feature type="compositionally biased region" description="Basic and acidic residues" evidence="5">
    <location>
        <begin position="1290"/>
        <end position="1332"/>
    </location>
</feature>
<name>A0A511MMY4_9NOCA</name>
<dbReference type="OrthoDB" id="4391734at2"/>
<dbReference type="InterPro" id="IPR000064">
    <property type="entry name" value="NLP_P60_dom"/>
</dbReference>
<evidence type="ECO:0000256" key="5">
    <source>
        <dbReference type="SAM" id="MobiDB-lite"/>
    </source>
</evidence>
<evidence type="ECO:0000256" key="4">
    <source>
        <dbReference type="ARBA" id="ARBA00022807"/>
    </source>
</evidence>
<dbReference type="SUPFAM" id="SSF54001">
    <property type="entry name" value="Cysteine proteinases"/>
    <property type="match status" value="1"/>
</dbReference>
<reference evidence="7 8" key="1">
    <citation type="submission" date="2019-07" db="EMBL/GenBank/DDBJ databases">
        <title>Whole genome shotgun sequence of Nocardia ninae NBRC 108245.</title>
        <authorList>
            <person name="Hosoyama A."/>
            <person name="Uohara A."/>
            <person name="Ohji S."/>
            <person name="Ichikawa N."/>
        </authorList>
    </citation>
    <scope>NUCLEOTIDE SEQUENCE [LARGE SCALE GENOMIC DNA]</scope>
    <source>
        <strain evidence="7 8">NBRC 108245</strain>
    </source>
</reference>
<dbReference type="GO" id="GO:0006508">
    <property type="term" value="P:proteolysis"/>
    <property type="evidence" value="ECO:0007669"/>
    <property type="project" value="UniProtKB-KW"/>
</dbReference>
<keyword evidence="4" id="KW-0788">Thiol protease</keyword>
<dbReference type="NCBIfam" id="TIGR02675">
    <property type="entry name" value="tape_meas_nterm"/>
    <property type="match status" value="1"/>
</dbReference>
<gene>
    <name evidence="7" type="ORF">NN4_65010</name>
</gene>
<keyword evidence="8" id="KW-1185">Reference proteome</keyword>
<evidence type="ECO:0000256" key="3">
    <source>
        <dbReference type="ARBA" id="ARBA00022801"/>
    </source>
</evidence>
<dbReference type="GO" id="GO:0008234">
    <property type="term" value="F:cysteine-type peptidase activity"/>
    <property type="evidence" value="ECO:0007669"/>
    <property type="project" value="UniProtKB-KW"/>
</dbReference>
<dbReference type="Pfam" id="PF20155">
    <property type="entry name" value="TMP_3"/>
    <property type="match status" value="1"/>
</dbReference>
<evidence type="ECO:0000313" key="8">
    <source>
        <dbReference type="Proteomes" id="UP000321424"/>
    </source>
</evidence>
<keyword evidence="2" id="KW-0645">Protease</keyword>
<evidence type="ECO:0000259" key="6">
    <source>
        <dbReference type="PROSITE" id="PS51935"/>
    </source>
</evidence>
<organism evidence="7 8">
    <name type="scientific">Nocardia ninae NBRC 108245</name>
    <dbReference type="NCBI Taxonomy" id="1210091"/>
    <lineage>
        <taxon>Bacteria</taxon>
        <taxon>Bacillati</taxon>
        <taxon>Actinomycetota</taxon>
        <taxon>Actinomycetes</taxon>
        <taxon>Mycobacteriales</taxon>
        <taxon>Nocardiaceae</taxon>
        <taxon>Nocardia</taxon>
    </lineage>
</organism>
<dbReference type="InterPro" id="IPR013491">
    <property type="entry name" value="Tape_meas_N"/>
</dbReference>
<evidence type="ECO:0000256" key="1">
    <source>
        <dbReference type="ARBA" id="ARBA00007074"/>
    </source>
</evidence>
<dbReference type="Gene3D" id="3.90.1720.10">
    <property type="entry name" value="endopeptidase domain like (from Nostoc punctiforme)"/>
    <property type="match status" value="1"/>
</dbReference>
<sequence length="1592" mass="167420">MAVGTGRGVELATAYVSLVLATDKIPGQLDKSLAYAPIAAERAGRTAGSRLAAGIGATLRVGARTAGLAAGLVIGSALSQGMRRLTAIDDAKGKLAGLGHDAAGVATIMESALASVRGTAFGLGDAATIAASAVAAGVKPGEALTKYLRLTADAATIAGTSLGDMGSILNKVTTSGRAYTDDLNQLSDRGLPIFQWLQKEYGKSADGLAKMVQTGKVDAATFRKVIEENIGGAALQSGKTLRGAWANTQAALGRVGEGALTPFLPMMKDGLKKATEWADAIAPKVKAGATAIASGLTEMGRAFQSSGASVEGPISNWERAGVRARKVADGISGIWSILRGGQYRGADSTFGLQEDSGVVRFLFRVRESAIALWAALKNPAADKFREFWHTLSGSGSKAADGMRSAQSAGEGLQSALGKLASAGRDIGTSLLGLTGDTGTVVATGIRLVGSAMGYLAEHTTLAAGAMVAYGAAIVAQKVVHTAFEASRIVQTALTPADIASRWALTRAIITQTAVMRAHIVALGGEIPVQQASIRQRFAAAVASARVAVSVRAATSALAHFAMAQRAAAASSGLLVGGLQRTAAGAAMLGARVQATGAVALARLRAAGSSAMSLFGGPWGLALAAGAAAVIKFSGDIRDHENRVRAMNEAWKSVAASRNEMGDILGLSQGEINDDALGNITQQVRDLNSAIESSAGNKTAWHEWRALTQAPWNDNISKENNIADQYAEAKKALEELGMSDRKVAEALSNDGAWADLDAKLRGMGDGGAFAAKNLAWLRDNVQKAQQVAANTTRGFVPLSQAVKTLSDESASASDRLSAMKTALDVLTGKPIALADATQRLNEKLREFKSAASETWDSKDGFGESLINRDGSVNTELENGARLRTMLLDLKAAALDVGTAGGDLAPVFARNDQALTELAPKLGLTVEQLRAMAAEAGYIPDKIEILASLPGARDTTQQLTTIAALLDKNRAGVEVPVSAYTQDAITALEAAGATVNKLTDKPGIMRIEAPTDEVLRKLNELVRLRIPDKKFLVTAAFEDAKAREAYFGNTNVQGPVPVPRRAMGGGIFGAGGPTSDSIPALLSNNEHVWTSNEVDAVGGHGAMYRIRQMARSGMLRFAEGGAVLPRGIKDALKSARGVNGNEYVWGGTGPTGFDCSGFIGWLQQIAMGIVGSTKRLYDTLAVLAGNGAGLEPGAGPAGTLFRVGVNTDHMAGTIDGHKVEAGGNRGTVGIDGDKAGYNDPQFTNVFHLPNKLIAGYKAGKRKGDEKEWTEKDELDLEQQRLDLQDAIEDRDKVYADEEKTPNERKRAENRVRRAELDLKDKEKEKADATGEKVGDLPSEAPPLAKAYSERELNLIDKDAAVEDAKERRDEVYADEDATELDRLKADAEYQRALMERQKATTGKDETAKGLKGTLRDAVTNFAGIAFDAVTEQLPEPISQSRWLTTDWGSLVPDKESGASDDAQAALAGAGSFTDDDLSGQLGYTPKPGGVIPDWVAQMWKMFPKVGIHDSGGWLKPGEMALNLSNKPEPIFNSPAQLQQFAGGLQPMQQSGISLDDLARVLGDRPNITFNGYDMQRAMREMRAEQQRSTAGYRR</sequence>
<evidence type="ECO:0000313" key="7">
    <source>
        <dbReference type="EMBL" id="GEM41982.1"/>
    </source>
</evidence>
<dbReference type="EMBL" id="BJXA01000060">
    <property type="protein sequence ID" value="GEM41982.1"/>
    <property type="molecule type" value="Genomic_DNA"/>
</dbReference>
<dbReference type="PROSITE" id="PS51935">
    <property type="entry name" value="NLPC_P60"/>
    <property type="match status" value="1"/>
</dbReference>
<protein>
    <recommendedName>
        <fullName evidence="6">NlpC/P60 domain-containing protein</fullName>
    </recommendedName>
</protein>
<dbReference type="Proteomes" id="UP000321424">
    <property type="component" value="Unassembled WGS sequence"/>
</dbReference>
<feature type="region of interest" description="Disordered" evidence="5">
    <location>
        <begin position="1290"/>
        <end position="1339"/>
    </location>
</feature>
<accession>A0A511MMY4</accession>
<proteinExistence type="inferred from homology"/>